<accession>A0A914DAU1</accession>
<name>A0A914DAU1_9BILA</name>
<evidence type="ECO:0000313" key="1">
    <source>
        <dbReference type="Proteomes" id="UP000887540"/>
    </source>
</evidence>
<dbReference type="Proteomes" id="UP000887540">
    <property type="component" value="Unplaced"/>
</dbReference>
<organism evidence="1 2">
    <name type="scientific">Acrobeloides nanus</name>
    <dbReference type="NCBI Taxonomy" id="290746"/>
    <lineage>
        <taxon>Eukaryota</taxon>
        <taxon>Metazoa</taxon>
        <taxon>Ecdysozoa</taxon>
        <taxon>Nematoda</taxon>
        <taxon>Chromadorea</taxon>
        <taxon>Rhabditida</taxon>
        <taxon>Tylenchina</taxon>
        <taxon>Cephalobomorpha</taxon>
        <taxon>Cephaloboidea</taxon>
        <taxon>Cephalobidae</taxon>
        <taxon>Acrobeloides</taxon>
    </lineage>
</organism>
<dbReference type="WBParaSite" id="ACRNAN_scaffold20899.g26404.t1">
    <property type="protein sequence ID" value="ACRNAN_scaffold20899.g26404.t1"/>
    <property type="gene ID" value="ACRNAN_scaffold20899.g26404"/>
</dbReference>
<evidence type="ECO:0000313" key="2">
    <source>
        <dbReference type="WBParaSite" id="ACRNAN_scaffold20899.g26404.t1"/>
    </source>
</evidence>
<proteinExistence type="predicted"/>
<keyword evidence="1" id="KW-1185">Reference proteome</keyword>
<reference evidence="2" key="1">
    <citation type="submission" date="2022-11" db="UniProtKB">
        <authorList>
            <consortium name="WormBaseParasite"/>
        </authorList>
    </citation>
    <scope>IDENTIFICATION</scope>
</reference>
<sequence>MKFGDIVSFPIMHHEITLRPIII</sequence>
<protein>
    <submittedName>
        <fullName evidence="2">Uncharacterized protein</fullName>
    </submittedName>
</protein>
<dbReference type="AlphaFoldDB" id="A0A914DAU1"/>